<feature type="repeat" description="PPR" evidence="2">
    <location>
        <begin position="558"/>
        <end position="588"/>
    </location>
</feature>
<feature type="repeat" description="PPR" evidence="2">
    <location>
        <begin position="592"/>
        <end position="627"/>
    </location>
</feature>
<dbReference type="SUPFAM" id="SSF48452">
    <property type="entry name" value="TPR-like"/>
    <property type="match status" value="1"/>
</dbReference>
<dbReference type="FunFam" id="1.25.40.10:FF:000196">
    <property type="entry name" value="Pentatricopeptide repeat-containing protein At4g14850"/>
    <property type="match status" value="1"/>
</dbReference>
<evidence type="ECO:0000313" key="4">
    <source>
        <dbReference type="Proteomes" id="UP000091857"/>
    </source>
</evidence>
<evidence type="ECO:0000313" key="3">
    <source>
        <dbReference type="EMBL" id="OAY33576.1"/>
    </source>
</evidence>
<dbReference type="GO" id="GO:0003723">
    <property type="term" value="F:RNA binding"/>
    <property type="evidence" value="ECO:0007669"/>
    <property type="project" value="InterPro"/>
</dbReference>
<organism evidence="3 4">
    <name type="scientific">Manihot esculenta</name>
    <name type="common">Cassava</name>
    <name type="synonym">Jatropha manihot</name>
    <dbReference type="NCBI Taxonomy" id="3983"/>
    <lineage>
        <taxon>Eukaryota</taxon>
        <taxon>Viridiplantae</taxon>
        <taxon>Streptophyta</taxon>
        <taxon>Embryophyta</taxon>
        <taxon>Tracheophyta</taxon>
        <taxon>Spermatophyta</taxon>
        <taxon>Magnoliopsida</taxon>
        <taxon>eudicotyledons</taxon>
        <taxon>Gunneridae</taxon>
        <taxon>Pentapetalae</taxon>
        <taxon>rosids</taxon>
        <taxon>fabids</taxon>
        <taxon>Malpighiales</taxon>
        <taxon>Euphorbiaceae</taxon>
        <taxon>Crotonoideae</taxon>
        <taxon>Manihoteae</taxon>
        <taxon>Manihot</taxon>
    </lineage>
</organism>
<evidence type="ECO:0000256" key="1">
    <source>
        <dbReference type="ARBA" id="ARBA00022737"/>
    </source>
</evidence>
<dbReference type="Pfam" id="PF13041">
    <property type="entry name" value="PPR_2"/>
    <property type="match status" value="4"/>
</dbReference>
<dbReference type="PROSITE" id="PS51375">
    <property type="entry name" value="PPR"/>
    <property type="match status" value="5"/>
</dbReference>
<dbReference type="OrthoDB" id="751155at2759"/>
<dbReference type="EMBL" id="CM004399">
    <property type="protein sequence ID" value="OAY33576.1"/>
    <property type="molecule type" value="Genomic_DNA"/>
</dbReference>
<protein>
    <recommendedName>
        <fullName evidence="5">Pentacotripeptide-repeat region of PRORP domain-containing protein</fullName>
    </recommendedName>
</protein>
<dbReference type="Pfam" id="PF20431">
    <property type="entry name" value="E_motif"/>
    <property type="match status" value="1"/>
</dbReference>
<dbReference type="InterPro" id="IPR011990">
    <property type="entry name" value="TPR-like_helical_dom_sf"/>
</dbReference>
<dbReference type="PANTHER" id="PTHR47926:SF342">
    <property type="entry name" value="TETRATRICOPEPTIDE-LIKE HELICAL DOMAIN-CONTAINING PROTEIN-RELATED"/>
    <property type="match status" value="1"/>
</dbReference>
<dbReference type="Gramene" id="Manes.13G108400.1.v8.1">
    <property type="protein sequence ID" value="Manes.13G108400.1.v8.1.CDS.1"/>
    <property type="gene ID" value="Manes.13G108400.v8.1"/>
</dbReference>
<dbReference type="PANTHER" id="PTHR47926">
    <property type="entry name" value="PENTATRICOPEPTIDE REPEAT-CONTAINING PROTEIN"/>
    <property type="match status" value="1"/>
</dbReference>
<sequence>MRKFTCCQNSVTAITETAKVLQEQHLLIKLNRQLASLTHSNQFNIALHLFHKIRSLYHLNPDHYTLSTTLTACANLCNISFGNKLHAHAIKSGLKIYSHVSNTLLLLYAKVQDIVSVKWVFGEIENPDVFSYTTLLSACTKMGHVAYACEIFDEMPQRDLAVWNAMVTGCMESGNKEIGFGLFRDMCRLGVKRDNYSFASVLSGCNLITVDFGLQVHSLAIKTGLLVRISVVNALITMYFNRENVEDACLAFDEVEDSAHDQITYNVMIDGLASMGRVEEALMMFRKMLGKYLRPTEFTFVSLMSSCLHAEVGYQFHAQAIKLGFEAHTSLNNATISMYSICGDLSTACTVFQRLERKDIVSWNTMISSYAQGNFGTSAVLTYLEMQRNGIRADEFTFGSLLASSEIIETVEMIHALVFRNNLISIIQVSNALISSYSKHGNMKQAYQIFCDMSYTNLISWNTIISGFLLNRLAMQGLQQFSKLMVSEFRPNEYTLSIILSICASVLALRQGKQVHSYIIRLGFSLESSSGNALITMYSKCGLLDWSLRVFNAMTKRDLVSWNALISAYAQHGKGNEAVHWFETMQDLVQPDEATFTIILSACSHAGLVDDGIRIFNSMVSKYGVVPGFGHFSCIVDLLGRAGRFDEVEIIMNDENFEPHPDIWWTLLSACAARGNLKLGRLAAGLLLEAEQDNPSVYVLLSNMYAAAGQWEEAANVRQLMTDSKVMKQTGYSWISS</sequence>
<proteinExistence type="predicted"/>
<name>A0A2C9UQI5_MANES</name>
<dbReference type="GO" id="GO:0009451">
    <property type="term" value="P:RNA modification"/>
    <property type="evidence" value="ECO:0007669"/>
    <property type="project" value="InterPro"/>
</dbReference>
<dbReference type="Pfam" id="PF12854">
    <property type="entry name" value="PPR_1"/>
    <property type="match status" value="1"/>
</dbReference>
<keyword evidence="1" id="KW-0677">Repeat</keyword>
<dbReference type="InterPro" id="IPR002885">
    <property type="entry name" value="PPR_rpt"/>
</dbReference>
<dbReference type="InterPro" id="IPR046848">
    <property type="entry name" value="E_motif"/>
</dbReference>
<evidence type="ECO:0008006" key="5">
    <source>
        <dbReference type="Google" id="ProtNLM"/>
    </source>
</evidence>
<keyword evidence="4" id="KW-1185">Reference proteome</keyword>
<gene>
    <name evidence="3" type="ORF">MANES_13G108400v8</name>
</gene>
<feature type="repeat" description="PPR" evidence="2">
    <location>
        <begin position="359"/>
        <end position="393"/>
    </location>
</feature>
<feature type="repeat" description="PPR" evidence="2">
    <location>
        <begin position="128"/>
        <end position="162"/>
    </location>
</feature>
<comment type="caution">
    <text evidence="3">The sequence shown here is derived from an EMBL/GenBank/DDBJ whole genome shotgun (WGS) entry which is preliminary data.</text>
</comment>
<accession>A0A2C9UQI5</accession>
<dbReference type="InterPro" id="IPR046960">
    <property type="entry name" value="PPR_At4g14850-like_plant"/>
</dbReference>
<feature type="repeat" description="PPR" evidence="2">
    <location>
        <begin position="261"/>
        <end position="295"/>
    </location>
</feature>
<dbReference type="AlphaFoldDB" id="A0A2C9UQI5"/>
<dbReference type="FunFam" id="1.25.40.10:FF:001093">
    <property type="entry name" value="Pentatricopeptide repeat-containing protein At2g34400"/>
    <property type="match status" value="1"/>
</dbReference>
<dbReference type="Proteomes" id="UP000091857">
    <property type="component" value="Chromosome 13"/>
</dbReference>
<evidence type="ECO:0000256" key="2">
    <source>
        <dbReference type="PROSITE-ProRule" id="PRU00708"/>
    </source>
</evidence>
<dbReference type="NCBIfam" id="TIGR00756">
    <property type="entry name" value="PPR"/>
    <property type="match status" value="6"/>
</dbReference>
<dbReference type="Pfam" id="PF01535">
    <property type="entry name" value="PPR"/>
    <property type="match status" value="1"/>
</dbReference>
<dbReference type="Gene3D" id="1.25.40.10">
    <property type="entry name" value="Tetratricopeptide repeat domain"/>
    <property type="match status" value="5"/>
</dbReference>
<reference evidence="4" key="1">
    <citation type="journal article" date="2016" name="Nat. Biotechnol.">
        <title>Sequencing wild and cultivated cassava and related species reveals extensive interspecific hybridization and genetic diversity.</title>
        <authorList>
            <person name="Bredeson J.V."/>
            <person name="Lyons J.B."/>
            <person name="Prochnik S.E."/>
            <person name="Wu G.A."/>
            <person name="Ha C.M."/>
            <person name="Edsinger-Gonzales E."/>
            <person name="Grimwood J."/>
            <person name="Schmutz J."/>
            <person name="Rabbi I.Y."/>
            <person name="Egesi C."/>
            <person name="Nauluvula P."/>
            <person name="Lebot V."/>
            <person name="Ndunguru J."/>
            <person name="Mkamilo G."/>
            <person name="Bart R.S."/>
            <person name="Setter T.L."/>
            <person name="Gleadow R.M."/>
            <person name="Kulakow P."/>
            <person name="Ferguson M.E."/>
            <person name="Rounsley S."/>
            <person name="Rokhsar D.S."/>
        </authorList>
    </citation>
    <scope>NUCLEOTIDE SEQUENCE [LARGE SCALE GENOMIC DNA]</scope>
    <source>
        <strain evidence="4">cv. AM560-2</strain>
    </source>
</reference>
<dbReference type="FunFam" id="1.25.40.10:FF:001174">
    <property type="entry name" value="Pentatricopeptide repeat-containing protein At3g49740"/>
    <property type="match status" value="1"/>
</dbReference>